<dbReference type="AlphaFoldDB" id="A0A9W7A341"/>
<evidence type="ECO:0000256" key="3">
    <source>
        <dbReference type="PROSITE-ProRule" id="PRU10038"/>
    </source>
</evidence>
<reference evidence="6" key="1">
    <citation type="submission" date="2022-07" db="EMBL/GenBank/DDBJ databases">
        <title>Genome analysis of Parmales, a sister group of diatoms, reveals the evolutionary specialization of diatoms from phago-mixotrophs to photoautotrophs.</title>
        <authorList>
            <person name="Ban H."/>
            <person name="Sato S."/>
            <person name="Yoshikawa S."/>
            <person name="Kazumasa Y."/>
            <person name="Nakamura Y."/>
            <person name="Ichinomiya M."/>
            <person name="Saitoh K."/>
            <person name="Sato N."/>
            <person name="Blanc-Mathieu R."/>
            <person name="Endo H."/>
            <person name="Kuwata A."/>
            <person name="Ogata H."/>
        </authorList>
    </citation>
    <scope>NUCLEOTIDE SEQUENCE</scope>
</reference>
<evidence type="ECO:0000313" key="7">
    <source>
        <dbReference type="Proteomes" id="UP001165082"/>
    </source>
</evidence>
<feature type="domain" description="Alpha/beta hydrolase fold-3" evidence="5">
    <location>
        <begin position="123"/>
        <end position="325"/>
    </location>
</feature>
<keyword evidence="4" id="KW-0732">Signal</keyword>
<dbReference type="Pfam" id="PF07859">
    <property type="entry name" value="Abhydrolase_3"/>
    <property type="match status" value="1"/>
</dbReference>
<dbReference type="InterPro" id="IPR050300">
    <property type="entry name" value="GDXG_lipolytic_enzyme"/>
</dbReference>
<feature type="active site" evidence="3">
    <location>
        <position position="196"/>
    </location>
</feature>
<evidence type="ECO:0000256" key="2">
    <source>
        <dbReference type="ARBA" id="ARBA00022801"/>
    </source>
</evidence>
<feature type="signal peptide" evidence="4">
    <location>
        <begin position="1"/>
        <end position="24"/>
    </location>
</feature>
<sequence length="368" mass="40188">FLRCLFAPLGWLSCLLSALYQCFSWSCPKNGSLWDFTIYLLRFVAYASTGFRDSTLQAIVDLATIAGPILSIWLGNGVSRCQVSETLNPTDTLGGRGEWLWPKGMGRKRDTAPPLPEDAPKVILYMHGGAFVLCNSVTHRTITYELCRRTNLPICVPLYQRPPHFKYPVAVDQMTDIFAQFVKYYGASNVILAGDSAGGNLCLTTAINGFKNRGLPPPGGVVLISPWCDLTSASMDSPSITANSPTDYLPPDLISRFADDYVTDASDLDNELVSPVLADAQVLREACPNTFLCFGTGEELLDQDRTLAEKMQPAEVVELVGMPHVSPLFATAVYGEGGDGEEEEEEEEDVPQPVVGLNAIINFVNTRC</sequence>
<gene>
    <name evidence="6" type="ORF">TrRE_jg2890</name>
</gene>
<dbReference type="InterPro" id="IPR029058">
    <property type="entry name" value="AB_hydrolase_fold"/>
</dbReference>
<comment type="similarity">
    <text evidence="1">Belongs to the 'GDXG' lipolytic enzyme family.</text>
</comment>
<dbReference type="GO" id="GO:0016787">
    <property type="term" value="F:hydrolase activity"/>
    <property type="evidence" value="ECO:0007669"/>
    <property type="project" value="UniProtKB-KW"/>
</dbReference>
<dbReference type="Gene3D" id="3.40.50.1820">
    <property type="entry name" value="alpha/beta hydrolase"/>
    <property type="match status" value="1"/>
</dbReference>
<dbReference type="PANTHER" id="PTHR48081">
    <property type="entry name" value="AB HYDROLASE SUPERFAMILY PROTEIN C4A8.06C"/>
    <property type="match status" value="1"/>
</dbReference>
<feature type="chain" id="PRO_5040982885" description="Alpha/beta hydrolase fold-3 domain-containing protein" evidence="4">
    <location>
        <begin position="25"/>
        <end position="368"/>
    </location>
</feature>
<organism evidence="6 7">
    <name type="scientific">Triparma retinervis</name>
    <dbReference type="NCBI Taxonomy" id="2557542"/>
    <lineage>
        <taxon>Eukaryota</taxon>
        <taxon>Sar</taxon>
        <taxon>Stramenopiles</taxon>
        <taxon>Ochrophyta</taxon>
        <taxon>Bolidophyceae</taxon>
        <taxon>Parmales</taxon>
        <taxon>Triparmaceae</taxon>
        <taxon>Triparma</taxon>
    </lineage>
</organism>
<dbReference type="PROSITE" id="PS01173">
    <property type="entry name" value="LIPASE_GDXG_HIS"/>
    <property type="match status" value="1"/>
</dbReference>
<evidence type="ECO:0000256" key="1">
    <source>
        <dbReference type="ARBA" id="ARBA00010515"/>
    </source>
</evidence>
<dbReference type="InterPro" id="IPR013094">
    <property type="entry name" value="AB_hydrolase_3"/>
</dbReference>
<dbReference type="Proteomes" id="UP001165082">
    <property type="component" value="Unassembled WGS sequence"/>
</dbReference>
<dbReference type="PROSITE" id="PS01174">
    <property type="entry name" value="LIPASE_GDXG_SER"/>
    <property type="match status" value="1"/>
</dbReference>
<dbReference type="InterPro" id="IPR033140">
    <property type="entry name" value="Lipase_GDXG_put_SER_AS"/>
</dbReference>
<proteinExistence type="inferred from homology"/>
<feature type="non-terminal residue" evidence="6">
    <location>
        <position position="1"/>
    </location>
</feature>
<dbReference type="PANTHER" id="PTHR48081:SF8">
    <property type="entry name" value="ALPHA_BETA HYDROLASE FOLD-3 DOMAIN-CONTAINING PROTEIN-RELATED"/>
    <property type="match status" value="1"/>
</dbReference>
<evidence type="ECO:0000256" key="4">
    <source>
        <dbReference type="SAM" id="SignalP"/>
    </source>
</evidence>
<dbReference type="InterPro" id="IPR002168">
    <property type="entry name" value="Lipase_GDXG_HIS_AS"/>
</dbReference>
<accession>A0A9W7A341</accession>
<keyword evidence="7" id="KW-1185">Reference proteome</keyword>
<dbReference type="OrthoDB" id="408631at2759"/>
<dbReference type="SUPFAM" id="SSF53474">
    <property type="entry name" value="alpha/beta-Hydrolases"/>
    <property type="match status" value="1"/>
</dbReference>
<protein>
    <recommendedName>
        <fullName evidence="5">Alpha/beta hydrolase fold-3 domain-containing protein</fullName>
    </recommendedName>
</protein>
<keyword evidence="2" id="KW-0378">Hydrolase</keyword>
<evidence type="ECO:0000313" key="6">
    <source>
        <dbReference type="EMBL" id="GMH64911.1"/>
    </source>
</evidence>
<evidence type="ECO:0000259" key="5">
    <source>
        <dbReference type="Pfam" id="PF07859"/>
    </source>
</evidence>
<dbReference type="EMBL" id="BRXZ01002558">
    <property type="protein sequence ID" value="GMH64911.1"/>
    <property type="molecule type" value="Genomic_DNA"/>
</dbReference>
<name>A0A9W7A341_9STRA</name>
<comment type="caution">
    <text evidence="6">The sequence shown here is derived from an EMBL/GenBank/DDBJ whole genome shotgun (WGS) entry which is preliminary data.</text>
</comment>